<dbReference type="AlphaFoldDB" id="A0A9D4KKQ7"/>
<accession>A0A9D4KKQ7</accession>
<gene>
    <name evidence="1" type="ORF">DPMN_114708</name>
</gene>
<proteinExistence type="predicted"/>
<name>A0A9D4KKQ7_DREPO</name>
<evidence type="ECO:0000313" key="2">
    <source>
        <dbReference type="Proteomes" id="UP000828390"/>
    </source>
</evidence>
<protein>
    <submittedName>
        <fullName evidence="1">Uncharacterized protein</fullName>
    </submittedName>
</protein>
<organism evidence="1 2">
    <name type="scientific">Dreissena polymorpha</name>
    <name type="common">Zebra mussel</name>
    <name type="synonym">Mytilus polymorpha</name>
    <dbReference type="NCBI Taxonomy" id="45954"/>
    <lineage>
        <taxon>Eukaryota</taxon>
        <taxon>Metazoa</taxon>
        <taxon>Spiralia</taxon>
        <taxon>Lophotrochozoa</taxon>
        <taxon>Mollusca</taxon>
        <taxon>Bivalvia</taxon>
        <taxon>Autobranchia</taxon>
        <taxon>Heteroconchia</taxon>
        <taxon>Euheterodonta</taxon>
        <taxon>Imparidentia</taxon>
        <taxon>Neoheterodontei</taxon>
        <taxon>Myida</taxon>
        <taxon>Dreissenoidea</taxon>
        <taxon>Dreissenidae</taxon>
        <taxon>Dreissena</taxon>
    </lineage>
</organism>
<reference evidence="1" key="1">
    <citation type="journal article" date="2019" name="bioRxiv">
        <title>The Genome of the Zebra Mussel, Dreissena polymorpha: A Resource for Invasive Species Research.</title>
        <authorList>
            <person name="McCartney M.A."/>
            <person name="Auch B."/>
            <person name="Kono T."/>
            <person name="Mallez S."/>
            <person name="Zhang Y."/>
            <person name="Obille A."/>
            <person name="Becker A."/>
            <person name="Abrahante J.E."/>
            <person name="Garbe J."/>
            <person name="Badalamenti J.P."/>
            <person name="Herman A."/>
            <person name="Mangelson H."/>
            <person name="Liachko I."/>
            <person name="Sullivan S."/>
            <person name="Sone E.D."/>
            <person name="Koren S."/>
            <person name="Silverstein K.A.T."/>
            <person name="Beckman K.B."/>
            <person name="Gohl D.M."/>
        </authorList>
    </citation>
    <scope>NUCLEOTIDE SEQUENCE</scope>
    <source>
        <strain evidence="1">Duluth1</strain>
        <tissue evidence="1">Whole animal</tissue>
    </source>
</reference>
<evidence type="ECO:0000313" key="1">
    <source>
        <dbReference type="EMBL" id="KAH3841249.1"/>
    </source>
</evidence>
<dbReference type="Proteomes" id="UP000828390">
    <property type="component" value="Unassembled WGS sequence"/>
</dbReference>
<keyword evidence="2" id="KW-1185">Reference proteome</keyword>
<comment type="caution">
    <text evidence="1">The sequence shown here is derived from an EMBL/GenBank/DDBJ whole genome shotgun (WGS) entry which is preliminary data.</text>
</comment>
<dbReference type="EMBL" id="JAIWYP010000004">
    <property type="protein sequence ID" value="KAH3841249.1"/>
    <property type="molecule type" value="Genomic_DNA"/>
</dbReference>
<sequence>MPRSELPVHTPSAPSAAVFHSSIKHPHSGVLLKTAIATVCIKETVAVDATILFAEGSQNSFITQ</sequence>
<reference evidence="1" key="2">
    <citation type="submission" date="2020-11" db="EMBL/GenBank/DDBJ databases">
        <authorList>
            <person name="McCartney M.A."/>
            <person name="Auch B."/>
            <person name="Kono T."/>
            <person name="Mallez S."/>
            <person name="Becker A."/>
            <person name="Gohl D.M."/>
            <person name="Silverstein K.A.T."/>
            <person name="Koren S."/>
            <person name="Bechman K.B."/>
            <person name="Herman A."/>
            <person name="Abrahante J.E."/>
            <person name="Garbe J."/>
        </authorList>
    </citation>
    <scope>NUCLEOTIDE SEQUENCE</scope>
    <source>
        <strain evidence="1">Duluth1</strain>
        <tissue evidence="1">Whole animal</tissue>
    </source>
</reference>